<reference evidence="1" key="2">
    <citation type="submission" date="2021-08" db="EMBL/GenBank/DDBJ databases">
        <authorList>
            <person name="Tani A."/>
            <person name="Ola A."/>
            <person name="Ogura Y."/>
            <person name="Katsura K."/>
            <person name="Hayashi T."/>
        </authorList>
    </citation>
    <scope>NUCLEOTIDE SEQUENCE</scope>
    <source>
        <strain evidence="1">DSM 23674</strain>
    </source>
</reference>
<evidence type="ECO:0000313" key="2">
    <source>
        <dbReference type="Proteomes" id="UP001055101"/>
    </source>
</evidence>
<organism evidence="1 2">
    <name type="scientific">Methylobacterium thuringiense</name>
    <dbReference type="NCBI Taxonomy" id="1003091"/>
    <lineage>
        <taxon>Bacteria</taxon>
        <taxon>Pseudomonadati</taxon>
        <taxon>Pseudomonadota</taxon>
        <taxon>Alphaproteobacteria</taxon>
        <taxon>Hyphomicrobiales</taxon>
        <taxon>Methylobacteriaceae</taxon>
        <taxon>Methylobacterium</taxon>
    </lineage>
</organism>
<sequence length="80" mass="9240">MTSVEDILAAIRKRGEVRCPHCRHEFNMSEGELYIGRTSYHGEEEPVPTDCPKCEAEVYFKEHVTRTWTVGRTPTEAEEL</sequence>
<evidence type="ECO:0008006" key="3">
    <source>
        <dbReference type="Google" id="ProtNLM"/>
    </source>
</evidence>
<accession>A0ABQ4TKF1</accession>
<reference evidence="1" key="1">
    <citation type="journal article" date="2021" name="Front. Microbiol.">
        <title>Comprehensive Comparative Genomics and Phenotyping of Methylobacterium Species.</title>
        <authorList>
            <person name="Alessa O."/>
            <person name="Ogura Y."/>
            <person name="Fujitani Y."/>
            <person name="Takami H."/>
            <person name="Hayashi T."/>
            <person name="Sahin N."/>
            <person name="Tani A."/>
        </authorList>
    </citation>
    <scope>NUCLEOTIDE SEQUENCE</scope>
    <source>
        <strain evidence="1">DSM 23674</strain>
    </source>
</reference>
<proteinExistence type="predicted"/>
<dbReference type="Proteomes" id="UP001055101">
    <property type="component" value="Unassembled WGS sequence"/>
</dbReference>
<name>A0ABQ4TKF1_9HYPH</name>
<dbReference type="RefSeq" id="WP_238230877.1">
    <property type="nucleotide sequence ID" value="NZ_BPRA01000004.1"/>
</dbReference>
<gene>
    <name evidence="1" type="ORF">EKPJFOCH_1010</name>
</gene>
<keyword evidence="2" id="KW-1185">Reference proteome</keyword>
<evidence type="ECO:0000313" key="1">
    <source>
        <dbReference type="EMBL" id="GJE54532.1"/>
    </source>
</evidence>
<dbReference type="EMBL" id="BPRA01000004">
    <property type="protein sequence ID" value="GJE54532.1"/>
    <property type="molecule type" value="Genomic_DNA"/>
</dbReference>
<protein>
    <recommendedName>
        <fullName evidence="3">Small CPxCG-related zinc finger protein</fullName>
    </recommendedName>
</protein>
<comment type="caution">
    <text evidence="1">The sequence shown here is derived from an EMBL/GenBank/DDBJ whole genome shotgun (WGS) entry which is preliminary data.</text>
</comment>